<gene>
    <name evidence="2" type="ORF">NYM_LOCUS4769</name>
</gene>
<dbReference type="EMBL" id="LR721775">
    <property type="protein sequence ID" value="VVV57999.1"/>
    <property type="molecule type" value="Genomic_DNA"/>
</dbReference>
<feature type="region of interest" description="Disordered" evidence="1">
    <location>
        <begin position="33"/>
        <end position="61"/>
    </location>
</feature>
<proteinExistence type="predicted"/>
<name>A0A5K0WZX5_9MAGN</name>
<dbReference type="AlphaFoldDB" id="A0A5K0WZX5"/>
<protein>
    <submittedName>
        <fullName evidence="2">Uncharacterized protein</fullName>
    </submittedName>
</protein>
<dbReference type="Gramene" id="NC10G0163140.1">
    <property type="protein sequence ID" value="NC10G0163140.1:cds"/>
    <property type="gene ID" value="NC10G0163140"/>
</dbReference>
<sequence>MAYFSQIQLSNTRMRPSIWAPCLGLEEAPDLRPTDPSIFGATGPHRSNRAPGNREIRQIND</sequence>
<organism evidence="2">
    <name type="scientific">Nymphaea colorata</name>
    <name type="common">pocket water lily</name>
    <dbReference type="NCBI Taxonomy" id="210225"/>
    <lineage>
        <taxon>Eukaryota</taxon>
        <taxon>Viridiplantae</taxon>
        <taxon>Streptophyta</taxon>
        <taxon>Embryophyta</taxon>
        <taxon>Tracheophyta</taxon>
        <taxon>Spermatophyta</taxon>
        <taxon>Magnoliopsida</taxon>
        <taxon>Nymphaeales</taxon>
        <taxon>Nymphaeaceae</taxon>
        <taxon>Nymphaea</taxon>
    </lineage>
</organism>
<evidence type="ECO:0000256" key="1">
    <source>
        <dbReference type="SAM" id="MobiDB-lite"/>
    </source>
</evidence>
<feature type="compositionally biased region" description="Basic and acidic residues" evidence="1">
    <location>
        <begin position="52"/>
        <end position="61"/>
    </location>
</feature>
<evidence type="ECO:0000313" key="2">
    <source>
        <dbReference type="EMBL" id="VVV57999.1"/>
    </source>
</evidence>
<accession>A0A5K0WZX5</accession>
<reference evidence="2" key="1">
    <citation type="submission" date="2019-09" db="EMBL/GenBank/DDBJ databases">
        <authorList>
            <person name="Zhang L."/>
        </authorList>
    </citation>
    <scope>NUCLEOTIDE SEQUENCE</scope>
</reference>